<comment type="caution">
    <text evidence="1">The sequence shown here is derived from an EMBL/GenBank/DDBJ whole genome shotgun (WGS) entry which is preliminary data.</text>
</comment>
<accession>A0ACB9CAL7</accession>
<reference evidence="1 2" key="2">
    <citation type="journal article" date="2022" name="Mol. Ecol. Resour.">
        <title>The genomes of chicory, endive, great burdock and yacon provide insights into Asteraceae paleo-polyploidization history and plant inulin production.</title>
        <authorList>
            <person name="Fan W."/>
            <person name="Wang S."/>
            <person name="Wang H."/>
            <person name="Wang A."/>
            <person name="Jiang F."/>
            <person name="Liu H."/>
            <person name="Zhao H."/>
            <person name="Xu D."/>
            <person name="Zhang Y."/>
        </authorList>
    </citation>
    <scope>NUCLEOTIDE SEQUENCE [LARGE SCALE GENOMIC DNA]</scope>
    <source>
        <strain evidence="2">cv. Yunnan</strain>
        <tissue evidence="1">Leaves</tissue>
    </source>
</reference>
<protein>
    <submittedName>
        <fullName evidence="1">Uncharacterized protein</fullName>
    </submittedName>
</protein>
<evidence type="ECO:0000313" key="1">
    <source>
        <dbReference type="EMBL" id="KAI3731341.1"/>
    </source>
</evidence>
<dbReference type="EMBL" id="CM042038">
    <property type="protein sequence ID" value="KAI3731341.1"/>
    <property type="molecule type" value="Genomic_DNA"/>
</dbReference>
<name>A0ACB9CAL7_9ASTR</name>
<proteinExistence type="predicted"/>
<organism evidence="1 2">
    <name type="scientific">Smallanthus sonchifolius</name>
    <dbReference type="NCBI Taxonomy" id="185202"/>
    <lineage>
        <taxon>Eukaryota</taxon>
        <taxon>Viridiplantae</taxon>
        <taxon>Streptophyta</taxon>
        <taxon>Embryophyta</taxon>
        <taxon>Tracheophyta</taxon>
        <taxon>Spermatophyta</taxon>
        <taxon>Magnoliopsida</taxon>
        <taxon>eudicotyledons</taxon>
        <taxon>Gunneridae</taxon>
        <taxon>Pentapetalae</taxon>
        <taxon>asterids</taxon>
        <taxon>campanulids</taxon>
        <taxon>Asterales</taxon>
        <taxon>Asteraceae</taxon>
        <taxon>Asteroideae</taxon>
        <taxon>Heliantheae alliance</taxon>
        <taxon>Millerieae</taxon>
        <taxon>Smallanthus</taxon>
    </lineage>
</organism>
<gene>
    <name evidence="1" type="ORF">L1987_62529</name>
</gene>
<sequence length="144" mass="15921">MESEFNNLRSRLQSLDVQQGAQGFKEVMENDNKESSNGVRNLQAMEDLNGANECWIHSQSTELSNSLAVTLSVDGIEPTSDNHGSNAPGWGNQMINRTYWSSTLCLRSSILELVMGTKASPKQFCDQHVSHRIPNVSEVKPAPD</sequence>
<keyword evidence="2" id="KW-1185">Reference proteome</keyword>
<reference evidence="2" key="1">
    <citation type="journal article" date="2022" name="Mol. Ecol. Resour.">
        <title>The genomes of chicory, endive, great burdock and yacon provide insights into Asteraceae palaeo-polyploidization history and plant inulin production.</title>
        <authorList>
            <person name="Fan W."/>
            <person name="Wang S."/>
            <person name="Wang H."/>
            <person name="Wang A."/>
            <person name="Jiang F."/>
            <person name="Liu H."/>
            <person name="Zhao H."/>
            <person name="Xu D."/>
            <person name="Zhang Y."/>
        </authorList>
    </citation>
    <scope>NUCLEOTIDE SEQUENCE [LARGE SCALE GENOMIC DNA]</scope>
    <source>
        <strain evidence="2">cv. Yunnan</strain>
    </source>
</reference>
<evidence type="ECO:0000313" key="2">
    <source>
        <dbReference type="Proteomes" id="UP001056120"/>
    </source>
</evidence>
<dbReference type="Proteomes" id="UP001056120">
    <property type="component" value="Linkage Group LG21"/>
</dbReference>